<reference evidence="1 2" key="1">
    <citation type="submission" date="2020-04" db="EMBL/GenBank/DDBJ databases">
        <authorList>
            <person name="Hitch T.C.A."/>
            <person name="Wylensek D."/>
            <person name="Clavel T."/>
        </authorList>
    </citation>
    <scope>NUCLEOTIDE SEQUENCE [LARGE SCALE GENOMIC DNA]</scope>
    <source>
        <strain evidence="1 2">Oil-RF-744-FAT-WT-6-1</strain>
    </source>
</reference>
<dbReference type="Proteomes" id="UP000591071">
    <property type="component" value="Unassembled WGS sequence"/>
</dbReference>
<proteinExistence type="predicted"/>
<dbReference type="EMBL" id="JABAFG010000011">
    <property type="protein sequence ID" value="NME28494.1"/>
    <property type="molecule type" value="Genomic_DNA"/>
</dbReference>
<evidence type="ECO:0000313" key="1">
    <source>
        <dbReference type="EMBL" id="NME28494.1"/>
    </source>
</evidence>
<gene>
    <name evidence="1" type="ORF">HF872_07625</name>
</gene>
<protein>
    <submittedName>
        <fullName evidence="1">Uncharacterized protein</fullName>
    </submittedName>
</protein>
<name>A0A848BW65_9FIRM</name>
<evidence type="ECO:0000313" key="2">
    <source>
        <dbReference type="Proteomes" id="UP000591071"/>
    </source>
</evidence>
<organism evidence="1 2">
    <name type="scientific">Megasphaera hexanoica</name>
    <dbReference type="NCBI Taxonomy" id="1675036"/>
    <lineage>
        <taxon>Bacteria</taxon>
        <taxon>Bacillati</taxon>
        <taxon>Bacillota</taxon>
        <taxon>Negativicutes</taxon>
        <taxon>Veillonellales</taxon>
        <taxon>Veillonellaceae</taxon>
        <taxon>Megasphaera</taxon>
    </lineage>
</organism>
<sequence>MNSHRIPKPDVSILAAICILLFCLEAAVLNYEHVYKATPDYSVRVLTRAMQSGDEETVTALVDDKAIAAGLFDGMASRGGGIDSLPVLQLAWEPLRDDFITDSSRLFHLTMQKEKDDADRAGAAENVRLRLQALGFPFPVSGWHYVSSRYAHKTDSSHAHMTVTLYNERLDRNLTCTIELTRTGPKQWRITGLADAPAFISEINDAWDQRLAAYNRPIQRQLDGLIKIRNVSASLVKGSNHQTFLRITYTPVFEGKPEEIREIRGVYELQRSGDHAVLYSGTLRLTPAASGKPHTSQFLLNPLIPSQYALMSRENLDDTRSQLRVTSVTRQDGTTLSLAEKLPN</sequence>
<comment type="caution">
    <text evidence="1">The sequence shown here is derived from an EMBL/GenBank/DDBJ whole genome shotgun (WGS) entry which is preliminary data.</text>
</comment>
<accession>A0A848BW65</accession>
<dbReference type="RefSeq" id="WP_170087643.1">
    <property type="nucleotide sequence ID" value="NZ_JABAFG010000011.1"/>
</dbReference>
<dbReference type="AlphaFoldDB" id="A0A848BW65"/>